<evidence type="ECO:0000256" key="4">
    <source>
        <dbReference type="ARBA" id="ARBA00022833"/>
    </source>
</evidence>
<dbReference type="FunFam" id="3.30.160.60:FF:000072">
    <property type="entry name" value="zinc finger protein 143 isoform X1"/>
    <property type="match status" value="1"/>
</dbReference>
<dbReference type="AlphaFoldDB" id="A0A1E4SZ03"/>
<organism evidence="8 9">
    <name type="scientific">[Candida] arabinofermentans NRRL YB-2248</name>
    <dbReference type="NCBI Taxonomy" id="983967"/>
    <lineage>
        <taxon>Eukaryota</taxon>
        <taxon>Fungi</taxon>
        <taxon>Dikarya</taxon>
        <taxon>Ascomycota</taxon>
        <taxon>Saccharomycotina</taxon>
        <taxon>Pichiomycetes</taxon>
        <taxon>Pichiales</taxon>
        <taxon>Pichiaceae</taxon>
        <taxon>Ogataea</taxon>
        <taxon>Ogataea/Candida clade</taxon>
    </lineage>
</organism>
<keyword evidence="2" id="KW-0677">Repeat</keyword>
<sequence>MVDSIPSLQHQSSNDLDSTSPESPETPISESSNNTTDSNLKNSSTNSLPSPINNTNNKTKKKSRGRIFQCSGYQNCSMSFTRSEHLARHIRKHTGERPFKCEHCSRRFSRLDNLRQHNQTVH</sequence>
<feature type="compositionally biased region" description="Low complexity" evidence="6">
    <location>
        <begin position="18"/>
        <end position="32"/>
    </location>
</feature>
<dbReference type="Proteomes" id="UP000094801">
    <property type="component" value="Unassembled WGS sequence"/>
</dbReference>
<evidence type="ECO:0000313" key="9">
    <source>
        <dbReference type="Proteomes" id="UP000094801"/>
    </source>
</evidence>
<feature type="compositionally biased region" description="Polar residues" evidence="6">
    <location>
        <begin position="1"/>
        <end position="17"/>
    </location>
</feature>
<dbReference type="Gene3D" id="3.30.160.60">
    <property type="entry name" value="Classic Zinc Finger"/>
    <property type="match status" value="2"/>
</dbReference>
<proteinExistence type="predicted"/>
<reference evidence="9" key="1">
    <citation type="submission" date="2016-04" db="EMBL/GenBank/DDBJ databases">
        <title>Comparative genomics of biotechnologically important yeasts.</title>
        <authorList>
            <consortium name="DOE Joint Genome Institute"/>
            <person name="Riley R."/>
            <person name="Haridas S."/>
            <person name="Wolfe K.H."/>
            <person name="Lopes M.R."/>
            <person name="Hittinger C.T."/>
            <person name="Goker M."/>
            <person name="Salamov A."/>
            <person name="Wisecaver J."/>
            <person name="Long T.M."/>
            <person name="Aerts A.L."/>
            <person name="Barry K."/>
            <person name="Choi C."/>
            <person name="Clum A."/>
            <person name="Coughlan A.Y."/>
            <person name="Deshpande S."/>
            <person name="Douglass A.P."/>
            <person name="Hanson S.J."/>
            <person name="Klenk H.-P."/>
            <person name="Labutti K."/>
            <person name="Lapidus A."/>
            <person name="Lindquist E."/>
            <person name="Lipzen A."/>
            <person name="Meier-Kolthoff J.P."/>
            <person name="Ohm R.A."/>
            <person name="Otillar R.P."/>
            <person name="Pangilinan J."/>
            <person name="Peng Y."/>
            <person name="Rokas A."/>
            <person name="Rosa C.A."/>
            <person name="Scheuner C."/>
            <person name="Sibirny A.A."/>
            <person name="Slot J.C."/>
            <person name="Stielow J.B."/>
            <person name="Sun H."/>
            <person name="Kurtzman C.P."/>
            <person name="Blackwell M."/>
            <person name="Grigoriev I.V."/>
            <person name="Jeffries T.W."/>
        </authorList>
    </citation>
    <scope>NUCLEOTIDE SEQUENCE [LARGE SCALE GENOMIC DNA]</scope>
    <source>
        <strain evidence="9">NRRL YB-2248</strain>
    </source>
</reference>
<protein>
    <recommendedName>
        <fullName evidence="7">C2H2-type domain-containing protein</fullName>
    </recommendedName>
</protein>
<dbReference type="PROSITE" id="PS00028">
    <property type="entry name" value="ZINC_FINGER_C2H2_1"/>
    <property type="match status" value="1"/>
</dbReference>
<feature type="compositionally biased region" description="Polar residues" evidence="6">
    <location>
        <begin position="33"/>
        <end position="52"/>
    </location>
</feature>
<dbReference type="SMART" id="SM00355">
    <property type="entry name" value="ZnF_C2H2"/>
    <property type="match status" value="2"/>
</dbReference>
<dbReference type="GO" id="GO:0000978">
    <property type="term" value="F:RNA polymerase II cis-regulatory region sequence-specific DNA binding"/>
    <property type="evidence" value="ECO:0007669"/>
    <property type="project" value="UniProtKB-ARBA"/>
</dbReference>
<dbReference type="Pfam" id="PF00096">
    <property type="entry name" value="zf-C2H2"/>
    <property type="match status" value="2"/>
</dbReference>
<dbReference type="OrthoDB" id="10018191at2759"/>
<feature type="domain" description="C2H2-type" evidence="7">
    <location>
        <begin position="68"/>
        <end position="98"/>
    </location>
</feature>
<accession>A0A1E4SZ03</accession>
<dbReference type="GO" id="GO:0008270">
    <property type="term" value="F:zinc ion binding"/>
    <property type="evidence" value="ECO:0007669"/>
    <property type="project" value="UniProtKB-KW"/>
</dbReference>
<evidence type="ECO:0000256" key="1">
    <source>
        <dbReference type="ARBA" id="ARBA00022723"/>
    </source>
</evidence>
<dbReference type="InterPro" id="IPR036236">
    <property type="entry name" value="Znf_C2H2_sf"/>
</dbReference>
<dbReference type="InterPro" id="IPR013087">
    <property type="entry name" value="Znf_C2H2_type"/>
</dbReference>
<feature type="domain" description="C2H2-type" evidence="7">
    <location>
        <begin position="99"/>
        <end position="122"/>
    </location>
</feature>
<evidence type="ECO:0000256" key="5">
    <source>
        <dbReference type="PROSITE-ProRule" id="PRU00042"/>
    </source>
</evidence>
<dbReference type="PANTHER" id="PTHR23235">
    <property type="entry name" value="KRUEPPEL-LIKE TRANSCRIPTION FACTOR"/>
    <property type="match status" value="1"/>
</dbReference>
<keyword evidence="4" id="KW-0862">Zinc</keyword>
<gene>
    <name evidence="8" type="ORF">CANARDRAFT_200432</name>
</gene>
<feature type="region of interest" description="Disordered" evidence="6">
    <location>
        <begin position="1"/>
        <end position="66"/>
    </location>
</feature>
<dbReference type="PROSITE" id="PS50157">
    <property type="entry name" value="ZINC_FINGER_C2H2_2"/>
    <property type="match status" value="2"/>
</dbReference>
<dbReference type="FunFam" id="3.30.160.60:FF:002394">
    <property type="entry name" value="Uncharacterized protein"/>
    <property type="match status" value="1"/>
</dbReference>
<keyword evidence="9" id="KW-1185">Reference proteome</keyword>
<dbReference type="GO" id="GO:0000981">
    <property type="term" value="F:DNA-binding transcription factor activity, RNA polymerase II-specific"/>
    <property type="evidence" value="ECO:0007669"/>
    <property type="project" value="TreeGrafter"/>
</dbReference>
<name>A0A1E4SZ03_9ASCO</name>
<evidence type="ECO:0000256" key="2">
    <source>
        <dbReference type="ARBA" id="ARBA00022737"/>
    </source>
</evidence>
<evidence type="ECO:0000259" key="7">
    <source>
        <dbReference type="PROSITE" id="PS50157"/>
    </source>
</evidence>
<keyword evidence="1" id="KW-0479">Metal-binding</keyword>
<dbReference type="PANTHER" id="PTHR23235:SF127">
    <property type="entry name" value="TRANSCRIPTION FACTOR, PUTATIVE (AFU_ORTHOLOGUE AFUA_3G09820)-RELATED"/>
    <property type="match status" value="1"/>
</dbReference>
<evidence type="ECO:0000256" key="3">
    <source>
        <dbReference type="ARBA" id="ARBA00022771"/>
    </source>
</evidence>
<evidence type="ECO:0000256" key="6">
    <source>
        <dbReference type="SAM" id="MobiDB-lite"/>
    </source>
</evidence>
<dbReference type="STRING" id="983967.A0A1E4SZ03"/>
<dbReference type="SUPFAM" id="SSF57667">
    <property type="entry name" value="beta-beta-alpha zinc fingers"/>
    <property type="match status" value="1"/>
</dbReference>
<feature type="non-terminal residue" evidence="8">
    <location>
        <position position="122"/>
    </location>
</feature>
<evidence type="ECO:0000313" key="8">
    <source>
        <dbReference type="EMBL" id="ODV84714.1"/>
    </source>
</evidence>
<keyword evidence="3 5" id="KW-0863">Zinc-finger</keyword>
<dbReference type="EMBL" id="KV453855">
    <property type="protein sequence ID" value="ODV84714.1"/>
    <property type="molecule type" value="Genomic_DNA"/>
</dbReference>